<protein>
    <submittedName>
        <fullName evidence="1">Uncharacterized protein</fullName>
    </submittedName>
</protein>
<evidence type="ECO:0000313" key="1">
    <source>
        <dbReference type="EMBL" id="QSX79715.1"/>
    </source>
</evidence>
<organism evidence="1 2">
    <name type="scientific">Agrilutibacter solisilvae</name>
    <dbReference type="NCBI Taxonomy" id="2763317"/>
    <lineage>
        <taxon>Bacteria</taxon>
        <taxon>Pseudomonadati</taxon>
        <taxon>Pseudomonadota</taxon>
        <taxon>Gammaproteobacteria</taxon>
        <taxon>Lysobacterales</taxon>
        <taxon>Lysobacteraceae</taxon>
        <taxon>Agrilutibacter</taxon>
    </lineage>
</organism>
<proteinExistence type="predicted"/>
<dbReference type="Proteomes" id="UP000639274">
    <property type="component" value="Chromosome"/>
</dbReference>
<name>A0A974Y329_9GAMM</name>
<dbReference type="AlphaFoldDB" id="A0A974Y329"/>
<reference evidence="1 2" key="1">
    <citation type="submission" date="2021-03" db="EMBL/GenBank/DDBJ databases">
        <title>Lysobacter sp. nov. isolated from soil of gangwondo yeongwol, south Korea.</title>
        <authorList>
            <person name="Kim K.R."/>
            <person name="Kim K.H."/>
            <person name="Jeon C.O."/>
        </authorList>
    </citation>
    <scope>NUCLEOTIDE SEQUENCE [LARGE SCALE GENOMIC DNA]</scope>
    <source>
        <strain evidence="1 2">R19</strain>
    </source>
</reference>
<keyword evidence="2" id="KW-1185">Reference proteome</keyword>
<gene>
    <name evidence="1" type="ORF">I8J32_007725</name>
</gene>
<dbReference type="EMBL" id="CP071518">
    <property type="protein sequence ID" value="QSX79715.1"/>
    <property type="molecule type" value="Genomic_DNA"/>
</dbReference>
<dbReference type="KEGG" id="lsf:I8J32_007725"/>
<dbReference type="RefSeq" id="WP_200610346.1">
    <property type="nucleotide sequence ID" value="NZ_CP071518.1"/>
</dbReference>
<evidence type="ECO:0000313" key="2">
    <source>
        <dbReference type="Proteomes" id="UP000639274"/>
    </source>
</evidence>
<accession>A0A974Y329</accession>
<sequence length="126" mass="13886">MKYPLTIGALVLIGLYVIGSAAYQVANNEQCPVAVEYTLQKADESSAARLKRETERFAKKSGYRFMGSSLEGTLTTYAITDEDRAIVNFNDATEQNITVSFYDCRTGGDGSATGYAWLQEVGRKYL</sequence>